<evidence type="ECO:0000313" key="4">
    <source>
        <dbReference type="Proteomes" id="UP000215902"/>
    </source>
</evidence>
<dbReference type="OrthoDB" id="1918237at2759"/>
<gene>
    <name evidence="3" type="ORF">BOX15_Mlig001119g2</name>
</gene>
<keyword evidence="1" id="KW-0175">Coiled coil</keyword>
<feature type="region of interest" description="Disordered" evidence="2">
    <location>
        <begin position="186"/>
        <end position="205"/>
    </location>
</feature>
<evidence type="ECO:0000256" key="2">
    <source>
        <dbReference type="SAM" id="MobiDB-lite"/>
    </source>
</evidence>
<feature type="compositionally biased region" description="Low complexity" evidence="2">
    <location>
        <begin position="186"/>
        <end position="197"/>
    </location>
</feature>
<proteinExistence type="predicted"/>
<dbReference type="PANTHER" id="PTHR12484:SF4">
    <property type="entry name" value="A-KINASE ANCHOR PROTEIN 17A"/>
    <property type="match status" value="1"/>
</dbReference>
<protein>
    <recommendedName>
        <fullName evidence="5">RRM domain-containing protein</fullName>
    </recommendedName>
</protein>
<reference evidence="3 4" key="1">
    <citation type="submission" date="2017-06" db="EMBL/GenBank/DDBJ databases">
        <title>A platform for efficient transgenesis in Macrostomum lignano, a flatworm model organism for stem cell research.</title>
        <authorList>
            <person name="Berezikov E."/>
        </authorList>
    </citation>
    <scope>NUCLEOTIDE SEQUENCE [LARGE SCALE GENOMIC DNA]</scope>
    <source>
        <strain evidence="3">DV1</strain>
        <tissue evidence="3">Whole organism</tissue>
    </source>
</reference>
<dbReference type="EMBL" id="NIVC01001178">
    <property type="protein sequence ID" value="PAA71234.1"/>
    <property type="molecule type" value="Genomic_DNA"/>
</dbReference>
<keyword evidence="4" id="KW-1185">Reference proteome</keyword>
<evidence type="ECO:0000313" key="3">
    <source>
        <dbReference type="EMBL" id="PAA71234.1"/>
    </source>
</evidence>
<dbReference type="STRING" id="282301.A0A267FDD9"/>
<sequence>MANQRKDTEATRITMKEFQPPRAGVVTRCDDATEAVPLCPELRLCLKPAACLGIAVDLPQLTDKCRSISNWEVMEQLRSMAKPHQLSHLRVQTSSLSVIRLDCELPNRRALAGAVKQLDGGRIKLAGFSDFLRVRAVQLKPPCPTKYNWEAFFRDAEGLDAMEPGERPDTVRIGQLPCSWFSDDVSGLSAGQSQQSAEPSGASVDLPTESAVRSAFESFGAVRRIDIPLLNSESGSTSVASAASTAAAAPGPLGRFEAFVQFVDCAGFERCMTALRGAKLLLLLMPAQLGSSDGSSSSAPAALSVLPTLDFDRTGRLSLRSIRRREAARRRAEAAAELERRRRDRERRRLERAAERAAERQRRAEEAALAARIAAEERRIVAAQRKLESIRLLSELFRRLRDERRRKELEKREARLRRSLLKRRRQEMPLAGAAVEDT</sequence>
<dbReference type="AlphaFoldDB" id="A0A267FDD9"/>
<evidence type="ECO:0000256" key="1">
    <source>
        <dbReference type="SAM" id="Coils"/>
    </source>
</evidence>
<name>A0A267FDD9_9PLAT</name>
<feature type="coiled-coil region" evidence="1">
    <location>
        <begin position="324"/>
        <end position="419"/>
    </location>
</feature>
<dbReference type="Pfam" id="PF25015">
    <property type="entry name" value="RBD_AKAP-17A"/>
    <property type="match status" value="1"/>
</dbReference>
<dbReference type="PANTHER" id="PTHR12484">
    <property type="entry name" value="B-LYMPHOCYTE ANTIGEN-RELATED"/>
    <property type="match status" value="1"/>
</dbReference>
<organism evidence="3 4">
    <name type="scientific">Macrostomum lignano</name>
    <dbReference type="NCBI Taxonomy" id="282301"/>
    <lineage>
        <taxon>Eukaryota</taxon>
        <taxon>Metazoa</taxon>
        <taxon>Spiralia</taxon>
        <taxon>Lophotrochozoa</taxon>
        <taxon>Platyhelminthes</taxon>
        <taxon>Rhabditophora</taxon>
        <taxon>Macrostomorpha</taxon>
        <taxon>Macrostomida</taxon>
        <taxon>Macrostomidae</taxon>
        <taxon>Macrostomum</taxon>
    </lineage>
</organism>
<dbReference type="Proteomes" id="UP000215902">
    <property type="component" value="Unassembled WGS sequence"/>
</dbReference>
<comment type="caution">
    <text evidence="3">The sequence shown here is derived from an EMBL/GenBank/DDBJ whole genome shotgun (WGS) entry which is preliminary data.</text>
</comment>
<evidence type="ECO:0008006" key="5">
    <source>
        <dbReference type="Google" id="ProtNLM"/>
    </source>
</evidence>
<accession>A0A267FDD9</accession>
<dbReference type="InterPro" id="IPR056852">
    <property type="entry name" value="AK17A/B"/>
</dbReference>